<organism evidence="2 3">
    <name type="scientific">Catenibacillus scindens</name>
    <dbReference type="NCBI Taxonomy" id="673271"/>
    <lineage>
        <taxon>Bacteria</taxon>
        <taxon>Bacillati</taxon>
        <taxon>Bacillota</taxon>
        <taxon>Clostridia</taxon>
        <taxon>Lachnospirales</taxon>
        <taxon>Lachnospiraceae</taxon>
        <taxon>Catenibacillus</taxon>
    </lineage>
</organism>
<dbReference type="InterPro" id="IPR018392">
    <property type="entry name" value="LysM"/>
</dbReference>
<comment type="caution">
    <text evidence="2">The sequence shown here is derived from an EMBL/GenBank/DDBJ whole genome shotgun (WGS) entry which is preliminary data.</text>
</comment>
<gene>
    <name evidence="2" type="ORF">HNP82_000871</name>
</gene>
<feature type="domain" description="LysM" evidence="1">
    <location>
        <begin position="47"/>
        <end position="98"/>
    </location>
</feature>
<dbReference type="EMBL" id="JACHFW010000002">
    <property type="protein sequence ID" value="MBB5263773.1"/>
    <property type="molecule type" value="Genomic_DNA"/>
</dbReference>
<reference evidence="2 3" key="1">
    <citation type="submission" date="2020-08" db="EMBL/GenBank/DDBJ databases">
        <title>Genomic Encyclopedia of Type Strains, Phase IV (KMG-IV): sequencing the most valuable type-strain genomes for metagenomic binning, comparative biology and taxonomic classification.</title>
        <authorList>
            <person name="Goeker M."/>
        </authorList>
    </citation>
    <scope>NUCLEOTIDE SEQUENCE [LARGE SCALE GENOMIC DNA]</scope>
    <source>
        <strain evidence="2 3">DSM 106146</strain>
    </source>
</reference>
<accession>A0A7W8H8P6</accession>
<proteinExistence type="predicted"/>
<dbReference type="RefSeq" id="WP_183771857.1">
    <property type="nucleotide sequence ID" value="NZ_JACHFW010000002.1"/>
</dbReference>
<dbReference type="CDD" id="cd00118">
    <property type="entry name" value="LysM"/>
    <property type="match status" value="1"/>
</dbReference>
<dbReference type="Proteomes" id="UP000543642">
    <property type="component" value="Unassembled WGS sequence"/>
</dbReference>
<sequence length="131" mass="14656">MTGKIWKKRTVTVFLMIIIGLICFLIFGSTKVSADAHVQTNARKYFTSYVVKSGDSLWDIADTYMTTGYSCVDEYIGEVIKANRLESDVIYPGQLLILPYYSDRPLYHTKADDEPEEAGGSSFAGAYLSLE</sequence>
<name>A0A7W8H8P6_9FIRM</name>
<evidence type="ECO:0000313" key="2">
    <source>
        <dbReference type="EMBL" id="MBB5263773.1"/>
    </source>
</evidence>
<dbReference type="Pfam" id="PF01476">
    <property type="entry name" value="LysM"/>
    <property type="match status" value="1"/>
</dbReference>
<evidence type="ECO:0000259" key="1">
    <source>
        <dbReference type="PROSITE" id="PS51782"/>
    </source>
</evidence>
<dbReference type="SMART" id="SM00257">
    <property type="entry name" value="LysM"/>
    <property type="match status" value="1"/>
</dbReference>
<protein>
    <submittedName>
        <fullName evidence="2">LysM repeat protein</fullName>
    </submittedName>
</protein>
<evidence type="ECO:0000313" key="3">
    <source>
        <dbReference type="Proteomes" id="UP000543642"/>
    </source>
</evidence>
<dbReference type="PROSITE" id="PS51782">
    <property type="entry name" value="LYSM"/>
    <property type="match status" value="1"/>
</dbReference>
<dbReference type="Gene3D" id="3.10.350.10">
    <property type="entry name" value="LysM domain"/>
    <property type="match status" value="1"/>
</dbReference>
<keyword evidence="3" id="KW-1185">Reference proteome</keyword>
<dbReference type="InterPro" id="IPR036779">
    <property type="entry name" value="LysM_dom_sf"/>
</dbReference>
<dbReference type="AlphaFoldDB" id="A0A7W8H8P6"/>
<dbReference type="SUPFAM" id="SSF54106">
    <property type="entry name" value="LysM domain"/>
    <property type="match status" value="1"/>
</dbReference>